<accession>F8L7V3</accession>
<name>F8L7V3_SIMNZ</name>
<sequence length="107" mass="12018">MHKPQRGENCTVKSLMSLLHGDLMRNLGETQGKALYHQVKNFRGIRNYNALLELLAATPPEVLKNIYGVRSDRKLEKELAATHKRAQSVLTHWNRKAAKTAASRVGA</sequence>
<dbReference type="KEGG" id="sng:SNE_A09780"/>
<dbReference type="HOGENOM" id="CLU_2208294_0_0_0"/>
<proteinExistence type="predicted"/>
<dbReference type="AlphaFoldDB" id="F8L7V3"/>
<protein>
    <submittedName>
        <fullName evidence="1">Uncharacterized protein</fullName>
    </submittedName>
</protein>
<dbReference type="Proteomes" id="UP000000496">
    <property type="component" value="Chromosome gsn.131"/>
</dbReference>
<gene>
    <name evidence="1" type="ordered locus">SNE_A09780</name>
</gene>
<keyword evidence="2" id="KW-1185">Reference proteome</keyword>
<evidence type="ECO:0000313" key="2">
    <source>
        <dbReference type="Proteomes" id="UP000000496"/>
    </source>
</evidence>
<evidence type="ECO:0000313" key="1">
    <source>
        <dbReference type="EMBL" id="CCB88855.1"/>
    </source>
</evidence>
<organism evidence="1 2">
    <name type="scientific">Simkania negevensis (strain ATCC VR-1471 / DSM 27360 / Z)</name>
    <dbReference type="NCBI Taxonomy" id="331113"/>
    <lineage>
        <taxon>Bacteria</taxon>
        <taxon>Pseudomonadati</taxon>
        <taxon>Chlamydiota</taxon>
        <taxon>Chlamydiia</taxon>
        <taxon>Parachlamydiales</taxon>
        <taxon>Simkaniaceae</taxon>
        <taxon>Simkania</taxon>
    </lineage>
</organism>
<dbReference type="EMBL" id="FR872582">
    <property type="protein sequence ID" value="CCB88855.1"/>
    <property type="molecule type" value="Genomic_DNA"/>
</dbReference>
<reference evidence="1 2" key="2">
    <citation type="journal article" date="2011" name="Mol. Biol. Evol.">
        <title>Unity in variety--the pan-genome of the Chlamydiae.</title>
        <authorList>
            <person name="Collingro A."/>
            <person name="Tischler P."/>
            <person name="Weinmaier T."/>
            <person name="Penz T."/>
            <person name="Heinz E."/>
            <person name="Brunham R.C."/>
            <person name="Read T.D."/>
            <person name="Bavoil P.M."/>
            <person name="Sachse K."/>
            <person name="Kahane S."/>
            <person name="Friedman M.G."/>
            <person name="Rattei T."/>
            <person name="Myers G.S."/>
            <person name="Horn M."/>
        </authorList>
    </citation>
    <scope>NUCLEOTIDE SEQUENCE [LARGE SCALE GENOMIC DNA]</scope>
    <source>
        <strain evidence="2">ATCC VR-1471 / Z</strain>
    </source>
</reference>
<reference key="1">
    <citation type="journal article" date="2011" name="Mol. Biol. Evol.">
        <title>Unity in variety -- the pan-genome of the Chlamydiae.</title>
        <authorList>
            <person name="Collingro A."/>
            <person name="Tischler P."/>
            <person name="Weinmaier T."/>
            <person name="Penz T."/>
            <person name="Heinz E."/>
            <person name="Brunham R.C."/>
            <person name="Read T.D."/>
            <person name="Bavoil P.M."/>
            <person name="Sachse K."/>
            <person name="Kahane S."/>
            <person name="Friedman M.G."/>
            <person name="Rattei T."/>
            <person name="Myers G.S.A."/>
            <person name="Horn M."/>
        </authorList>
    </citation>
    <scope>NUCLEOTIDE SEQUENCE</scope>
    <source>
        <strain>Z</strain>
    </source>
</reference>